<organism evidence="2 3">
    <name type="scientific">Microctonus aethiopoides</name>
    <dbReference type="NCBI Taxonomy" id="144406"/>
    <lineage>
        <taxon>Eukaryota</taxon>
        <taxon>Metazoa</taxon>
        <taxon>Ecdysozoa</taxon>
        <taxon>Arthropoda</taxon>
        <taxon>Hexapoda</taxon>
        <taxon>Insecta</taxon>
        <taxon>Pterygota</taxon>
        <taxon>Neoptera</taxon>
        <taxon>Endopterygota</taxon>
        <taxon>Hymenoptera</taxon>
        <taxon>Apocrita</taxon>
        <taxon>Ichneumonoidea</taxon>
        <taxon>Braconidae</taxon>
        <taxon>Euphorinae</taxon>
        <taxon>Microctonus</taxon>
    </lineage>
</organism>
<keyword evidence="3" id="KW-1185">Reference proteome</keyword>
<feature type="domain" description="Diacylglycerol kinase type I N-terminal" evidence="1">
    <location>
        <begin position="5"/>
        <end position="35"/>
    </location>
</feature>
<dbReference type="Gene3D" id="1.10.238.110">
    <property type="entry name" value="Diacylglycerol kinase alpha"/>
    <property type="match status" value="1"/>
</dbReference>
<reference evidence="2" key="2">
    <citation type="submission" date="2023-03" db="EMBL/GenBank/DDBJ databases">
        <authorList>
            <person name="Inwood S.N."/>
            <person name="Skelly J.G."/>
            <person name="Guhlin J."/>
            <person name="Harrop T.W.R."/>
            <person name="Goldson S.G."/>
            <person name="Dearden P.K."/>
        </authorList>
    </citation>
    <scope>NUCLEOTIDE SEQUENCE</scope>
    <source>
        <strain evidence="2">Irish</strain>
        <tissue evidence="2">Whole body</tissue>
    </source>
</reference>
<sequence>MTLHWEKLSPAEFQQLQDLAAYSTRKLEDVLSEFCGIATTPTGIPKYHPDGGVLLSGHVPTVNEGARAHRAEVGYALSCAVLRHEKGENKNE</sequence>
<dbReference type="SUPFAM" id="SSF47473">
    <property type="entry name" value="EF-hand"/>
    <property type="match status" value="1"/>
</dbReference>
<gene>
    <name evidence="2" type="ORF">PV328_011373</name>
</gene>
<evidence type="ECO:0000259" key="1">
    <source>
        <dbReference type="Pfam" id="PF14513"/>
    </source>
</evidence>
<protein>
    <recommendedName>
        <fullName evidence="1">Diacylglycerol kinase type I N-terminal domain-containing protein</fullName>
    </recommendedName>
</protein>
<evidence type="ECO:0000313" key="2">
    <source>
        <dbReference type="EMBL" id="KAK0157662.1"/>
    </source>
</evidence>
<proteinExistence type="predicted"/>
<name>A0AA39C4H6_9HYME</name>
<dbReference type="InterPro" id="IPR029477">
    <property type="entry name" value="DAG_kinase_typeI_N"/>
</dbReference>
<dbReference type="EMBL" id="JAQQBS010001425">
    <property type="protein sequence ID" value="KAK0157662.1"/>
    <property type="molecule type" value="Genomic_DNA"/>
</dbReference>
<dbReference type="InterPro" id="IPR038199">
    <property type="entry name" value="DGK_typeI_N_sf"/>
</dbReference>
<dbReference type="InterPro" id="IPR011992">
    <property type="entry name" value="EF-hand-dom_pair"/>
</dbReference>
<comment type="caution">
    <text evidence="2">The sequence shown here is derived from an EMBL/GenBank/DDBJ whole genome shotgun (WGS) entry which is preliminary data.</text>
</comment>
<evidence type="ECO:0000313" key="3">
    <source>
        <dbReference type="Proteomes" id="UP001168990"/>
    </source>
</evidence>
<dbReference type="Pfam" id="PF14513">
    <property type="entry name" value="DAG_kinase_N"/>
    <property type="match status" value="1"/>
</dbReference>
<accession>A0AA39C4H6</accession>
<dbReference type="Proteomes" id="UP001168990">
    <property type="component" value="Unassembled WGS sequence"/>
</dbReference>
<dbReference type="AlphaFoldDB" id="A0AA39C4H6"/>
<reference evidence="2" key="1">
    <citation type="journal article" date="2023" name="bioRxiv">
        <title>Scaffold-level genome assemblies of two parasitoid biocontrol wasps reveal the parthenogenesis mechanism and an associated novel virus.</title>
        <authorList>
            <person name="Inwood S."/>
            <person name="Skelly J."/>
            <person name="Guhlin J."/>
            <person name="Harrop T."/>
            <person name="Goldson S."/>
            <person name="Dearden P."/>
        </authorList>
    </citation>
    <scope>NUCLEOTIDE SEQUENCE</scope>
    <source>
        <strain evidence="2">Irish</strain>
        <tissue evidence="2">Whole body</tissue>
    </source>
</reference>